<evidence type="ECO:0000313" key="2">
    <source>
        <dbReference type="Proteomes" id="UP001497535"/>
    </source>
</evidence>
<sequence length="209" mass="24169">MVIYLIYLYEQKRNEVESEKYKWKIDELRELAKNIQNIELEFYEQQNLGDLQGYINGFWSISLVEEKNAHYFYNELLKINFHFNWPSFTFKQSVHDPSYKPTPLGSGVQSVAGSGRSGLASGQRSGQDSGHIKFEDEEEEEEGAKEDEEEEDSDDEEDDQPGPSTTAVQHGQEHGDEIIEEGQQPGWQVGYPPQWAGNSIYNRIRRELI</sequence>
<proteinExistence type="predicted"/>
<gene>
    <name evidence="1" type="ORF">MENTE1834_LOCUS43234</name>
</gene>
<accession>A0ACB1ATL7</accession>
<reference evidence="1" key="1">
    <citation type="submission" date="2023-11" db="EMBL/GenBank/DDBJ databases">
        <authorList>
            <person name="Poullet M."/>
        </authorList>
    </citation>
    <scope>NUCLEOTIDE SEQUENCE</scope>
    <source>
        <strain evidence="1">E1834</strain>
    </source>
</reference>
<keyword evidence="2" id="KW-1185">Reference proteome</keyword>
<dbReference type="Proteomes" id="UP001497535">
    <property type="component" value="Unassembled WGS sequence"/>
</dbReference>
<dbReference type="EMBL" id="CAVMJV010000120">
    <property type="protein sequence ID" value="CAK5105442.1"/>
    <property type="molecule type" value="Genomic_DNA"/>
</dbReference>
<evidence type="ECO:0000313" key="1">
    <source>
        <dbReference type="EMBL" id="CAK5105442.1"/>
    </source>
</evidence>
<organism evidence="1 2">
    <name type="scientific">Meloidogyne enterolobii</name>
    <name type="common">Root-knot nematode worm</name>
    <name type="synonym">Meloidogyne mayaguensis</name>
    <dbReference type="NCBI Taxonomy" id="390850"/>
    <lineage>
        <taxon>Eukaryota</taxon>
        <taxon>Metazoa</taxon>
        <taxon>Ecdysozoa</taxon>
        <taxon>Nematoda</taxon>
        <taxon>Chromadorea</taxon>
        <taxon>Rhabditida</taxon>
        <taxon>Tylenchina</taxon>
        <taxon>Tylenchomorpha</taxon>
        <taxon>Tylenchoidea</taxon>
        <taxon>Meloidogynidae</taxon>
        <taxon>Meloidogyninae</taxon>
        <taxon>Meloidogyne</taxon>
    </lineage>
</organism>
<comment type="caution">
    <text evidence="1">The sequence shown here is derived from an EMBL/GenBank/DDBJ whole genome shotgun (WGS) entry which is preliminary data.</text>
</comment>
<name>A0ACB1ATL7_MELEN</name>
<protein>
    <submittedName>
        <fullName evidence="1">Uncharacterized protein</fullName>
    </submittedName>
</protein>